<dbReference type="GO" id="GO:0006450">
    <property type="term" value="P:regulation of translational fidelity"/>
    <property type="evidence" value="ECO:0007669"/>
    <property type="project" value="InterPro"/>
</dbReference>
<dbReference type="Pfam" id="PF00226">
    <property type="entry name" value="DnaJ"/>
    <property type="match status" value="1"/>
</dbReference>
<dbReference type="GO" id="GO:0051083">
    <property type="term" value="P:'de novo' cotranslational protein folding"/>
    <property type="evidence" value="ECO:0007669"/>
    <property type="project" value="InterPro"/>
</dbReference>
<feature type="domain" description="J" evidence="6">
    <location>
        <begin position="85"/>
        <end position="158"/>
    </location>
</feature>
<dbReference type="SUPFAM" id="SSF46565">
    <property type="entry name" value="Chaperone J-domain"/>
    <property type="match status" value="1"/>
</dbReference>
<dbReference type="PROSITE" id="PS00636">
    <property type="entry name" value="DNAJ_1"/>
    <property type="match status" value="1"/>
</dbReference>
<dbReference type="Gene3D" id="1.10.8.840">
    <property type="entry name" value="Ribosome-associated complex head domain"/>
    <property type="match status" value="1"/>
</dbReference>
<dbReference type="SUPFAM" id="SSF46689">
    <property type="entry name" value="Homeodomain-like"/>
    <property type="match status" value="2"/>
</dbReference>
<keyword evidence="3" id="KW-0963">Cytoplasm</keyword>
<evidence type="ECO:0000259" key="6">
    <source>
        <dbReference type="PROSITE" id="PS50076"/>
    </source>
</evidence>
<dbReference type="InterPro" id="IPR032003">
    <property type="entry name" value="RAC_head"/>
</dbReference>
<gene>
    <name evidence="8" type="ORF">BV898_07978</name>
</gene>
<accession>A0A1W0WS87</accession>
<comment type="caution">
    <text evidence="8">The sequence shown here is derived from an EMBL/GenBank/DDBJ whole genome shotgun (WGS) entry which is preliminary data.</text>
</comment>
<evidence type="ECO:0000256" key="1">
    <source>
        <dbReference type="ARBA" id="ARBA00004123"/>
    </source>
</evidence>
<dbReference type="GO" id="GO:0043022">
    <property type="term" value="F:ribosome binding"/>
    <property type="evidence" value="ECO:0007669"/>
    <property type="project" value="InterPro"/>
</dbReference>
<dbReference type="PROSITE" id="PS50090">
    <property type="entry name" value="MYB_LIKE"/>
    <property type="match status" value="1"/>
</dbReference>
<dbReference type="Pfam" id="PF23082">
    <property type="entry name" value="Myb_DNA-binding_2"/>
    <property type="match status" value="1"/>
</dbReference>
<dbReference type="EMBL" id="MTYJ01000054">
    <property type="protein sequence ID" value="OQV18037.1"/>
    <property type="molecule type" value="Genomic_DNA"/>
</dbReference>
<dbReference type="InterPro" id="IPR036869">
    <property type="entry name" value="J_dom_sf"/>
</dbReference>
<evidence type="ECO:0000256" key="5">
    <source>
        <dbReference type="SAM" id="MobiDB-lite"/>
    </source>
</evidence>
<dbReference type="Pfam" id="PF21884">
    <property type="entry name" value="ZUO1-like_ZHD"/>
    <property type="match status" value="1"/>
</dbReference>
<dbReference type="Pfam" id="PF16717">
    <property type="entry name" value="RAC_head"/>
    <property type="match status" value="1"/>
</dbReference>
<feature type="compositionally biased region" description="Basic and acidic residues" evidence="5">
    <location>
        <begin position="425"/>
        <end position="440"/>
    </location>
</feature>
<protein>
    <submittedName>
        <fullName evidence="8">DnaJ-like protein subfamily C member 2</fullName>
    </submittedName>
</protein>
<evidence type="ECO:0000256" key="4">
    <source>
        <dbReference type="ARBA" id="ARBA00023186"/>
    </source>
</evidence>
<feature type="region of interest" description="Disordered" evidence="5">
    <location>
        <begin position="536"/>
        <end position="588"/>
    </location>
</feature>
<dbReference type="Pfam" id="PF00249">
    <property type="entry name" value="Myb_DNA-binding"/>
    <property type="match status" value="1"/>
</dbReference>
<evidence type="ECO:0000313" key="8">
    <source>
        <dbReference type="EMBL" id="OQV18037.1"/>
    </source>
</evidence>
<comment type="subcellular location">
    <subcellularLocation>
        <location evidence="2">Cytoplasm</location>
    </subcellularLocation>
    <subcellularLocation>
        <location evidence="1">Nucleus</location>
    </subcellularLocation>
</comment>
<dbReference type="Proteomes" id="UP000192578">
    <property type="component" value="Unassembled WGS sequence"/>
</dbReference>
<keyword evidence="9" id="KW-1185">Reference proteome</keyword>
<dbReference type="SMART" id="SM00271">
    <property type="entry name" value="DnaJ"/>
    <property type="match status" value="1"/>
</dbReference>
<feature type="region of interest" description="Disordered" evidence="5">
    <location>
        <begin position="278"/>
        <end position="317"/>
    </location>
</feature>
<dbReference type="PANTHER" id="PTHR43999">
    <property type="entry name" value="DNAJ HOMOLOG SUBFAMILY C MEMBER 2"/>
    <property type="match status" value="1"/>
</dbReference>
<dbReference type="CDD" id="cd00167">
    <property type="entry name" value="SANT"/>
    <property type="match status" value="2"/>
</dbReference>
<dbReference type="GO" id="GO:0005829">
    <property type="term" value="C:cytosol"/>
    <property type="evidence" value="ECO:0007669"/>
    <property type="project" value="TreeGrafter"/>
</dbReference>
<dbReference type="InterPro" id="IPR018253">
    <property type="entry name" value="DnaJ_domain_CS"/>
</dbReference>
<dbReference type="PRINTS" id="PR00625">
    <property type="entry name" value="JDOMAIN"/>
</dbReference>
<dbReference type="InterPro" id="IPR001623">
    <property type="entry name" value="DnaJ_domain"/>
</dbReference>
<dbReference type="InterPro" id="IPR054076">
    <property type="entry name" value="ZUO1-like_ZHD"/>
</dbReference>
<feature type="region of interest" description="Disordered" evidence="5">
    <location>
        <begin position="425"/>
        <end position="445"/>
    </location>
</feature>
<dbReference type="GO" id="GO:0030544">
    <property type="term" value="F:Hsp70 protein binding"/>
    <property type="evidence" value="ECO:0007669"/>
    <property type="project" value="InterPro"/>
</dbReference>
<evidence type="ECO:0000259" key="7">
    <source>
        <dbReference type="PROSITE" id="PS50090"/>
    </source>
</evidence>
<sequence>MHVSSETAVLLAKEVKEQRDYFYNTFLRPFCEPKRRQAKSKPVRSARNDRNYIHGQTVEIPFKISHKNQEDYLKKLDPAQWKDQDHYLVLGLGELRYRASDEDVKKAHKRLILKHHPDKRRQQGVKILDETKDYFACLTKAFEILGDPEKRRAYDSVDQTVADVADDVPDKLEADEKDEFFETFASAFLWNSRWSSKQPVPQLGDMNAKEDYINEFYDFWYDFDSWRDYSYMDEPVTGEDRWERRHGEKENKEAQRKSKETARIRRLVDNAFASDPRIAKLRDEEKKRKEADKQARKELQRQKAEQEEQQKRAALEKEQEAKRLLEEAAKQESERIKKEREADKKVLKKERKTLRDLLKGWNYFTAQNGSQLKVMQETERLCEALSGQELQELNQKMTAGDVDAAKAEFSARIVALDRKAEAGKAAELKEREERESRDAALKQQAIDEQWSEEEHKLLIRAVTQYPAGTQNRWDVVAEFINHHVFLNVLNKEAPRKKKLAKDVIAKMKNLKQIEMTHEAQKMEANSKAFDQFVQKQKPVLKPTKDDNSISENFDEEDSAKAEHPAKADQQPVKTGQQPAEKPWSAAEQKQLEQCLKKFPPTDPQRFENMAKEMGTRTADECKKRFKELVAKIKAQKAAASAGGK</sequence>
<feature type="domain" description="Myb-like" evidence="7">
    <location>
        <begin position="575"/>
        <end position="629"/>
    </location>
</feature>
<dbReference type="InterPro" id="IPR001005">
    <property type="entry name" value="SANT/Myb"/>
</dbReference>
<dbReference type="InterPro" id="IPR042569">
    <property type="entry name" value="RAC_head_sf"/>
</dbReference>
<dbReference type="CDD" id="cd06257">
    <property type="entry name" value="DnaJ"/>
    <property type="match status" value="1"/>
</dbReference>
<evidence type="ECO:0000256" key="3">
    <source>
        <dbReference type="ARBA" id="ARBA00022490"/>
    </source>
</evidence>
<name>A0A1W0WS87_HYPEX</name>
<dbReference type="AlphaFoldDB" id="A0A1W0WS87"/>
<dbReference type="Gene3D" id="1.10.10.60">
    <property type="entry name" value="Homeodomain-like"/>
    <property type="match status" value="2"/>
</dbReference>
<dbReference type="InterPro" id="IPR009057">
    <property type="entry name" value="Homeodomain-like_sf"/>
</dbReference>
<dbReference type="InterPro" id="IPR044634">
    <property type="entry name" value="Zuotin/DnaJC2"/>
</dbReference>
<proteinExistence type="predicted"/>
<evidence type="ECO:0000256" key="2">
    <source>
        <dbReference type="ARBA" id="ARBA00004496"/>
    </source>
</evidence>
<reference evidence="9" key="1">
    <citation type="submission" date="2017-01" db="EMBL/GenBank/DDBJ databases">
        <title>Comparative genomics of anhydrobiosis in the tardigrade Hypsibius dujardini.</title>
        <authorList>
            <person name="Yoshida Y."/>
            <person name="Koutsovoulos G."/>
            <person name="Laetsch D."/>
            <person name="Stevens L."/>
            <person name="Kumar S."/>
            <person name="Horikawa D."/>
            <person name="Ishino K."/>
            <person name="Komine S."/>
            <person name="Tomita M."/>
            <person name="Blaxter M."/>
            <person name="Arakawa K."/>
        </authorList>
    </citation>
    <scope>NUCLEOTIDE SEQUENCE [LARGE SCALE GENOMIC DNA]</scope>
    <source>
        <strain evidence="9">Z151</strain>
    </source>
</reference>
<dbReference type="SMART" id="SM00717">
    <property type="entry name" value="SANT"/>
    <property type="match status" value="2"/>
</dbReference>
<keyword evidence="4" id="KW-0143">Chaperone</keyword>
<dbReference type="PROSITE" id="PS50076">
    <property type="entry name" value="DNAJ_2"/>
    <property type="match status" value="1"/>
</dbReference>
<dbReference type="GO" id="GO:0005634">
    <property type="term" value="C:nucleus"/>
    <property type="evidence" value="ECO:0007669"/>
    <property type="project" value="UniProtKB-SubCell"/>
</dbReference>
<dbReference type="PANTHER" id="PTHR43999:SF1">
    <property type="entry name" value="DNAJ HOMOLOG SUBFAMILY C MEMBER 2"/>
    <property type="match status" value="1"/>
</dbReference>
<dbReference type="Gene3D" id="1.10.287.110">
    <property type="entry name" value="DnaJ domain"/>
    <property type="match status" value="1"/>
</dbReference>
<organism evidence="8 9">
    <name type="scientific">Hypsibius exemplaris</name>
    <name type="common">Freshwater tardigrade</name>
    <dbReference type="NCBI Taxonomy" id="2072580"/>
    <lineage>
        <taxon>Eukaryota</taxon>
        <taxon>Metazoa</taxon>
        <taxon>Ecdysozoa</taxon>
        <taxon>Tardigrada</taxon>
        <taxon>Eutardigrada</taxon>
        <taxon>Parachela</taxon>
        <taxon>Hypsibioidea</taxon>
        <taxon>Hypsibiidae</taxon>
        <taxon>Hypsibius</taxon>
    </lineage>
</organism>
<dbReference type="OrthoDB" id="1690618at2759"/>
<evidence type="ECO:0000313" key="9">
    <source>
        <dbReference type="Proteomes" id="UP000192578"/>
    </source>
</evidence>